<dbReference type="EMBL" id="AABEKN010000008">
    <property type="protein sequence ID" value="EAG9355012.1"/>
    <property type="molecule type" value="Genomic_DNA"/>
</dbReference>
<gene>
    <name evidence="1" type="ORF">CW895_14545</name>
</gene>
<name>A0A823J059_LISMN</name>
<reference evidence="1 2" key="1">
    <citation type="submission" date="2019-04" db="EMBL/GenBank/DDBJ databases">
        <authorList>
            <consortium name="GenomeTrakr network: Whole genome sequencing for foodborne pathogen traceback"/>
        </authorList>
    </citation>
    <scope>NUCLEOTIDE SEQUENCE [LARGE SCALE GENOMIC DNA]</scope>
    <source>
        <strain evidence="1 2">CFSAN072502</strain>
    </source>
</reference>
<evidence type="ECO:0000313" key="2">
    <source>
        <dbReference type="Proteomes" id="UP000524387"/>
    </source>
</evidence>
<organism evidence="1 2">
    <name type="scientific">Listeria monocytogenes</name>
    <dbReference type="NCBI Taxonomy" id="1639"/>
    <lineage>
        <taxon>Bacteria</taxon>
        <taxon>Bacillati</taxon>
        <taxon>Bacillota</taxon>
        <taxon>Bacilli</taxon>
        <taxon>Bacillales</taxon>
        <taxon>Listeriaceae</taxon>
        <taxon>Listeria</taxon>
    </lineage>
</organism>
<protein>
    <submittedName>
        <fullName evidence="1">Uncharacterized protein</fullName>
    </submittedName>
</protein>
<dbReference type="Proteomes" id="UP000524387">
    <property type="component" value="Unassembled WGS sequence"/>
</dbReference>
<comment type="caution">
    <text evidence="1">The sequence shown here is derived from an EMBL/GenBank/DDBJ whole genome shotgun (WGS) entry which is preliminary data.</text>
</comment>
<evidence type="ECO:0000313" key="1">
    <source>
        <dbReference type="EMBL" id="EAG9355012.1"/>
    </source>
</evidence>
<dbReference type="RefSeq" id="WP_003740265.1">
    <property type="nucleotide sequence ID" value="NZ_CP090058.1"/>
</dbReference>
<accession>A0A823J059</accession>
<sequence>MNNSMKGFVSYRWNNSKVDKIFQVNNRLWGDYRNLFRNQNVFINNEILRVLFMFHGNETILGISKDWKPQEKGLKNIDNIISETMKMGSLRKFETTRSALALALGNESIESAKAILNRENEIKQASKIMNIAALGNLKDIENTRNHLSGKLVKLSLDSAKSWQKHADEANNTLKRASSFIAVEGVKDFLASQKKWSSSMRNLSAVTKNHMRILGLSDIVKDNSIRRLTRILGEESINISERRKLISSTMKGIEIFTHSAKRGLSSKVLSKIGYISSNSKDMLDKYSAENITFGKGMYYSLTDKEQVMNKLEDSVNSLIYAEANSYVLMPHQLVLLKKIINAYKSNNYFYIPFVAFSLIDSLFSDILKWIEEAAKHIEGYIRLNRSGGKGVKVTNFLYNFDFKMDDMDHMEIYSLFKVYGNLYSNYESSSYSGMINRHAIIHGDWEDVEQINKLEALKLMQFIYVMERNIDKIYTLFKDDMSLNAGSKELLLTK</sequence>
<proteinExistence type="predicted"/>
<dbReference type="AlphaFoldDB" id="A0A823J059"/>